<dbReference type="Pfam" id="PF13517">
    <property type="entry name" value="FG-GAP_3"/>
    <property type="match status" value="1"/>
</dbReference>
<dbReference type="EMBL" id="CYSD01000024">
    <property type="protein sequence ID" value="CUH77991.1"/>
    <property type="molecule type" value="Genomic_DNA"/>
</dbReference>
<name>A0A0P1G8R6_9RHOB</name>
<dbReference type="Proteomes" id="UP000052022">
    <property type="component" value="Unassembled WGS sequence"/>
</dbReference>
<accession>A0A0P1G8R6</accession>
<evidence type="ECO:0000256" key="1">
    <source>
        <dbReference type="ARBA" id="ARBA00022729"/>
    </source>
</evidence>
<dbReference type="STRING" id="928856.SAMN04488049_10654"/>
<dbReference type="InterPro" id="IPR028994">
    <property type="entry name" value="Integrin_alpha_N"/>
</dbReference>
<protein>
    <recommendedName>
        <fullName evidence="4">FG-GAP repeat</fullName>
    </recommendedName>
</protein>
<dbReference type="AlphaFoldDB" id="A0A0P1G8R6"/>
<keyword evidence="1" id="KW-0732">Signal</keyword>
<reference evidence="2 3" key="1">
    <citation type="submission" date="2015-09" db="EMBL/GenBank/DDBJ databases">
        <authorList>
            <consortium name="Swine Surveillance"/>
        </authorList>
    </citation>
    <scope>NUCLEOTIDE SEQUENCE [LARGE SCALE GENOMIC DNA]</scope>
    <source>
        <strain evidence="2 3">CECT 7557</strain>
    </source>
</reference>
<evidence type="ECO:0000313" key="2">
    <source>
        <dbReference type="EMBL" id="CUH77991.1"/>
    </source>
</evidence>
<sequence>MRARGLQIARRLRLRQSPRPARRAALTFVLAATFAGAALPLGAGTEATIVTSAEFAEPTLRYAHAVLGDDVEYGALILHRSNLKAGTALRSNAVLRREKITIRLPLTRVFEDLAPRLVDLDDDGAPEVMVVESDAQKGAQLSIYDASGTKIAATPHIGTRFRWLAPIGAADLDGDGHIEVAYVDRPHLAKTLRIWRFREGALEQVASTPGLTNHRIGEDFITSGIRNCGQGPEIVTANVNWSRIMVSTLEDDQIRTRDIGAFDPKTRLTAALACEVN</sequence>
<gene>
    <name evidence="2" type="ORF">TRM7557_01672</name>
</gene>
<evidence type="ECO:0000313" key="3">
    <source>
        <dbReference type="Proteomes" id="UP000052022"/>
    </source>
</evidence>
<proteinExistence type="predicted"/>
<dbReference type="InterPro" id="IPR013517">
    <property type="entry name" value="FG-GAP"/>
</dbReference>
<organism evidence="2 3">
    <name type="scientific">Tritonibacter multivorans</name>
    <dbReference type="NCBI Taxonomy" id="928856"/>
    <lineage>
        <taxon>Bacteria</taxon>
        <taxon>Pseudomonadati</taxon>
        <taxon>Pseudomonadota</taxon>
        <taxon>Alphaproteobacteria</taxon>
        <taxon>Rhodobacterales</taxon>
        <taxon>Paracoccaceae</taxon>
        <taxon>Tritonibacter</taxon>
    </lineage>
</organism>
<evidence type="ECO:0008006" key="4">
    <source>
        <dbReference type="Google" id="ProtNLM"/>
    </source>
</evidence>
<dbReference type="SUPFAM" id="SSF69318">
    <property type="entry name" value="Integrin alpha N-terminal domain"/>
    <property type="match status" value="1"/>
</dbReference>
<keyword evidence="3" id="KW-1185">Reference proteome</keyword>